<evidence type="ECO:0000256" key="1">
    <source>
        <dbReference type="SAM" id="MobiDB-lite"/>
    </source>
</evidence>
<comment type="caution">
    <text evidence="3">The sequence shown here is derived from an EMBL/GenBank/DDBJ whole genome shotgun (WGS) entry which is preliminary data.</text>
</comment>
<gene>
    <name evidence="3" type="ORF">ODALV1_LOCUS8009</name>
</gene>
<feature type="transmembrane region" description="Helical" evidence="2">
    <location>
        <begin position="63"/>
        <end position="87"/>
    </location>
</feature>
<dbReference type="Proteomes" id="UP001642540">
    <property type="component" value="Unassembled WGS sequence"/>
</dbReference>
<sequence length="241" mass="27256">MTSSCETLNTKQLSRIGSSNSSGGGRGGSSIRTSPTCHHHPSTKTMTERWFLCSQTARTEARLLAILDLISSIVYLIIFGLLTFAVIHHPELVRRYLDEVPENQDIARLLTYGTAKQAFFLSILILRPATSLIIAFMLFVGAQRRSFGIVRICFIVAIIYITVDMILFIPKTIYTQNGKIYVITYIFNVIYMLYELWVMYELKKEVQEYRDKEKEDAEPETEDTTVNGEGESAGTGEDGEE</sequence>
<evidence type="ECO:0000256" key="2">
    <source>
        <dbReference type="SAM" id="Phobius"/>
    </source>
</evidence>
<feature type="transmembrane region" description="Helical" evidence="2">
    <location>
        <begin position="118"/>
        <end position="140"/>
    </location>
</feature>
<feature type="compositionally biased region" description="Polar residues" evidence="1">
    <location>
        <begin position="1"/>
        <end position="13"/>
    </location>
</feature>
<feature type="transmembrane region" description="Helical" evidence="2">
    <location>
        <begin position="152"/>
        <end position="174"/>
    </location>
</feature>
<name>A0ABP1Q8T6_9HEXA</name>
<evidence type="ECO:0000313" key="4">
    <source>
        <dbReference type="Proteomes" id="UP001642540"/>
    </source>
</evidence>
<feature type="region of interest" description="Disordered" evidence="1">
    <location>
        <begin position="211"/>
        <end position="241"/>
    </location>
</feature>
<proteinExistence type="predicted"/>
<keyword evidence="4" id="KW-1185">Reference proteome</keyword>
<reference evidence="3 4" key="1">
    <citation type="submission" date="2024-08" db="EMBL/GenBank/DDBJ databases">
        <authorList>
            <person name="Cucini C."/>
            <person name="Frati F."/>
        </authorList>
    </citation>
    <scope>NUCLEOTIDE SEQUENCE [LARGE SCALE GENOMIC DNA]</scope>
</reference>
<keyword evidence="2" id="KW-1133">Transmembrane helix</keyword>
<keyword evidence="2" id="KW-0472">Membrane</keyword>
<accession>A0ABP1Q8T6</accession>
<dbReference type="EMBL" id="CAXLJM020000024">
    <property type="protein sequence ID" value="CAL8091720.1"/>
    <property type="molecule type" value="Genomic_DNA"/>
</dbReference>
<protein>
    <submittedName>
        <fullName evidence="3">Uncharacterized protein</fullName>
    </submittedName>
</protein>
<feature type="transmembrane region" description="Helical" evidence="2">
    <location>
        <begin position="180"/>
        <end position="200"/>
    </location>
</feature>
<evidence type="ECO:0000313" key="3">
    <source>
        <dbReference type="EMBL" id="CAL8091720.1"/>
    </source>
</evidence>
<organism evidence="3 4">
    <name type="scientific">Orchesella dallaii</name>
    <dbReference type="NCBI Taxonomy" id="48710"/>
    <lineage>
        <taxon>Eukaryota</taxon>
        <taxon>Metazoa</taxon>
        <taxon>Ecdysozoa</taxon>
        <taxon>Arthropoda</taxon>
        <taxon>Hexapoda</taxon>
        <taxon>Collembola</taxon>
        <taxon>Entomobryomorpha</taxon>
        <taxon>Entomobryoidea</taxon>
        <taxon>Orchesellidae</taxon>
        <taxon>Orchesellinae</taxon>
        <taxon>Orchesella</taxon>
    </lineage>
</organism>
<feature type="region of interest" description="Disordered" evidence="1">
    <location>
        <begin position="1"/>
        <end position="42"/>
    </location>
</feature>
<keyword evidence="2" id="KW-0812">Transmembrane</keyword>